<accession>A0A9D1E4U9</accession>
<keyword evidence="1" id="KW-0808">Transferase</keyword>
<gene>
    <name evidence="1" type="ORF">IAB94_00250</name>
</gene>
<dbReference type="PANTHER" id="PTHR38451">
    <property type="entry name" value="TRNA (ADENINE(22)-N(1))-METHYLTRANSFERASE"/>
    <property type="match status" value="1"/>
</dbReference>
<dbReference type="Proteomes" id="UP000823913">
    <property type="component" value="Unassembled WGS sequence"/>
</dbReference>
<dbReference type="EMBL" id="DVHK01000003">
    <property type="protein sequence ID" value="HIR66460.1"/>
    <property type="molecule type" value="Genomic_DNA"/>
</dbReference>
<dbReference type="Pfam" id="PF12847">
    <property type="entry name" value="Methyltransf_18"/>
    <property type="match status" value="1"/>
</dbReference>
<keyword evidence="1" id="KW-0489">Methyltransferase</keyword>
<organism evidence="1 2">
    <name type="scientific">Candidatus Coproplasma avicola</name>
    <dbReference type="NCBI Taxonomy" id="2840744"/>
    <lineage>
        <taxon>Bacteria</taxon>
        <taxon>Bacillati</taxon>
        <taxon>Bacillota</taxon>
        <taxon>Clostridia</taxon>
        <taxon>Eubacteriales</taxon>
        <taxon>Candidatus Coproplasma</taxon>
    </lineage>
</organism>
<name>A0A9D1E4U9_9FIRM</name>
<reference evidence="1" key="2">
    <citation type="journal article" date="2021" name="PeerJ">
        <title>Extensive microbial diversity within the chicken gut microbiome revealed by metagenomics and culture.</title>
        <authorList>
            <person name="Gilroy R."/>
            <person name="Ravi A."/>
            <person name="Getino M."/>
            <person name="Pursley I."/>
            <person name="Horton D.L."/>
            <person name="Alikhan N.F."/>
            <person name="Baker D."/>
            <person name="Gharbi K."/>
            <person name="Hall N."/>
            <person name="Watson M."/>
            <person name="Adriaenssens E.M."/>
            <person name="Foster-Nyarko E."/>
            <person name="Jarju S."/>
            <person name="Secka A."/>
            <person name="Antonio M."/>
            <person name="Oren A."/>
            <person name="Chaudhuri R.R."/>
            <person name="La Ragione R."/>
            <person name="Hildebrand F."/>
            <person name="Pallen M.J."/>
        </authorList>
    </citation>
    <scope>NUCLEOTIDE SEQUENCE</scope>
    <source>
        <strain evidence="1">ChiW16-3235</strain>
    </source>
</reference>
<dbReference type="InterPro" id="IPR029063">
    <property type="entry name" value="SAM-dependent_MTases_sf"/>
</dbReference>
<dbReference type="GO" id="GO:0032259">
    <property type="term" value="P:methylation"/>
    <property type="evidence" value="ECO:0007669"/>
    <property type="project" value="UniProtKB-KW"/>
</dbReference>
<dbReference type="SUPFAM" id="SSF53335">
    <property type="entry name" value="S-adenosyl-L-methionine-dependent methyltransferases"/>
    <property type="match status" value="1"/>
</dbReference>
<reference evidence="1" key="1">
    <citation type="submission" date="2020-10" db="EMBL/GenBank/DDBJ databases">
        <authorList>
            <person name="Gilroy R."/>
        </authorList>
    </citation>
    <scope>NUCLEOTIDE SEQUENCE</scope>
    <source>
        <strain evidence="1">ChiW16-3235</strain>
    </source>
</reference>
<dbReference type="PANTHER" id="PTHR38451:SF1">
    <property type="entry name" value="TRNA (ADENINE(22)-N(1))-METHYLTRANSFERASE"/>
    <property type="match status" value="1"/>
</dbReference>
<evidence type="ECO:0000313" key="2">
    <source>
        <dbReference type="Proteomes" id="UP000823913"/>
    </source>
</evidence>
<dbReference type="GO" id="GO:0008168">
    <property type="term" value="F:methyltransferase activity"/>
    <property type="evidence" value="ECO:0007669"/>
    <property type="project" value="UniProtKB-KW"/>
</dbReference>
<dbReference type="Gene3D" id="3.40.50.150">
    <property type="entry name" value="Vaccinia Virus protein VP39"/>
    <property type="match status" value="1"/>
</dbReference>
<dbReference type="AlphaFoldDB" id="A0A9D1E4U9"/>
<sequence>MRKKTFGGAGGRIPQICSRLSRCSVFADVGCDHGYVAQYMLENDLCDRAIISDISSKSLNKAERLLKNYLNCGRLSSVCCDGLKGVSGADLVLIAGMGGDEIVKILKEGYIPQSFVFQPMKNAPCLRSYLISEGCAIDEDDIFKDGKFYFIIKGRAQGGTPAYTPAQMQFGRDSLKNPVLKDFLAEEISKTQTYLKGDMSPQSRADLCGRLAFLKGVHSGEII</sequence>
<evidence type="ECO:0000313" key="1">
    <source>
        <dbReference type="EMBL" id="HIR66460.1"/>
    </source>
</evidence>
<comment type="caution">
    <text evidence="1">The sequence shown here is derived from an EMBL/GenBank/DDBJ whole genome shotgun (WGS) entry which is preliminary data.</text>
</comment>
<protein>
    <submittedName>
        <fullName evidence="1">SAM-dependent methyltransferase</fullName>
    </submittedName>
</protein>
<proteinExistence type="predicted"/>